<evidence type="ECO:0000313" key="3">
    <source>
        <dbReference type="Proteomes" id="UP000298416"/>
    </source>
</evidence>
<feature type="region of interest" description="Disordered" evidence="1">
    <location>
        <begin position="1"/>
        <end position="21"/>
    </location>
</feature>
<feature type="region of interest" description="Disordered" evidence="1">
    <location>
        <begin position="147"/>
        <end position="224"/>
    </location>
</feature>
<sequence length="261" mass="27797">MIQFPSFTNSTVAASSPSLPPRQHLSSSLELLTAATSGGFMPASADPYSSGFPMLEFKPSLNFSLDGLGSGYGSFQGVPEANGKLLFPFEDLKQVPNNADQTRDDHNSNGFWNGVIGGGSCFDVGTSRKDDEYHSFEFNTSGREVDEPLDVSNVTCDGYDDSDGSDNFDGSDGSDNFDGVDGSDNCDGADNVDGADGSDCDGSDSSQPSDLVYSAESCEESTDDETLNMMVENYVQPSVPDYVPEGLPFFRSLPCEGSRDR</sequence>
<evidence type="ECO:0000313" key="2">
    <source>
        <dbReference type="EMBL" id="KAG6388712.1"/>
    </source>
</evidence>
<feature type="compositionally biased region" description="Low complexity" evidence="1">
    <location>
        <begin position="167"/>
        <end position="185"/>
    </location>
</feature>
<name>A0A8X8Z2K8_SALSN</name>
<comment type="caution">
    <text evidence="2">The sequence shown here is derived from an EMBL/GenBank/DDBJ whole genome shotgun (WGS) entry which is preliminary data.</text>
</comment>
<dbReference type="EMBL" id="PNBA02000020">
    <property type="protein sequence ID" value="KAG6388712.1"/>
    <property type="molecule type" value="Genomic_DNA"/>
</dbReference>
<evidence type="ECO:0000256" key="1">
    <source>
        <dbReference type="SAM" id="MobiDB-lite"/>
    </source>
</evidence>
<gene>
    <name evidence="2" type="ORF">SASPL_150144</name>
</gene>
<dbReference type="Proteomes" id="UP000298416">
    <property type="component" value="Unassembled WGS sequence"/>
</dbReference>
<accession>A0A8X8Z2K8</accession>
<reference evidence="2" key="2">
    <citation type="submission" date="2020-08" db="EMBL/GenBank/DDBJ databases">
        <title>Plant Genome Project.</title>
        <authorList>
            <person name="Zhang R.-G."/>
        </authorList>
    </citation>
    <scope>NUCLEOTIDE SEQUENCE</scope>
    <source>
        <strain evidence="2">Huo1</strain>
        <tissue evidence="2">Leaf</tissue>
    </source>
</reference>
<protein>
    <submittedName>
        <fullName evidence="2">Uncharacterized protein</fullName>
    </submittedName>
</protein>
<reference evidence="2" key="1">
    <citation type="submission" date="2018-01" db="EMBL/GenBank/DDBJ databases">
        <authorList>
            <person name="Mao J.F."/>
        </authorList>
    </citation>
    <scope>NUCLEOTIDE SEQUENCE</scope>
    <source>
        <strain evidence="2">Huo1</strain>
        <tissue evidence="2">Leaf</tissue>
    </source>
</reference>
<keyword evidence="3" id="KW-1185">Reference proteome</keyword>
<proteinExistence type="predicted"/>
<dbReference type="AlphaFoldDB" id="A0A8X8Z2K8"/>
<organism evidence="2">
    <name type="scientific">Salvia splendens</name>
    <name type="common">Scarlet sage</name>
    <dbReference type="NCBI Taxonomy" id="180675"/>
    <lineage>
        <taxon>Eukaryota</taxon>
        <taxon>Viridiplantae</taxon>
        <taxon>Streptophyta</taxon>
        <taxon>Embryophyta</taxon>
        <taxon>Tracheophyta</taxon>
        <taxon>Spermatophyta</taxon>
        <taxon>Magnoliopsida</taxon>
        <taxon>eudicotyledons</taxon>
        <taxon>Gunneridae</taxon>
        <taxon>Pentapetalae</taxon>
        <taxon>asterids</taxon>
        <taxon>lamiids</taxon>
        <taxon>Lamiales</taxon>
        <taxon>Lamiaceae</taxon>
        <taxon>Nepetoideae</taxon>
        <taxon>Mentheae</taxon>
        <taxon>Salviinae</taxon>
        <taxon>Salvia</taxon>
        <taxon>Salvia subgen. Calosphace</taxon>
        <taxon>core Calosphace</taxon>
    </lineage>
</organism>
<feature type="compositionally biased region" description="Polar residues" evidence="1">
    <location>
        <begin position="1"/>
        <end position="17"/>
    </location>
</feature>